<dbReference type="InterPro" id="IPR016181">
    <property type="entry name" value="Acyl_CoA_acyltransferase"/>
</dbReference>
<dbReference type="RefSeq" id="WP_353331606.1">
    <property type="nucleotide sequence ID" value="NZ_AP028055.1"/>
</dbReference>
<dbReference type="EMBL" id="AP028055">
    <property type="protein sequence ID" value="BEH00343.1"/>
    <property type="molecule type" value="Genomic_DNA"/>
</dbReference>
<dbReference type="Gene3D" id="3.40.630.30">
    <property type="match status" value="1"/>
</dbReference>
<keyword evidence="8" id="KW-1185">Reference proteome</keyword>
<organism evidence="7 8">
    <name type="scientific">Bacteroides sedimenti</name>
    <dbReference type="NCBI Taxonomy" id="2136147"/>
    <lineage>
        <taxon>Bacteria</taxon>
        <taxon>Pseudomonadati</taxon>
        <taxon>Bacteroidota</taxon>
        <taxon>Bacteroidia</taxon>
        <taxon>Bacteroidales</taxon>
        <taxon>Bacteroidaceae</taxon>
        <taxon>Bacteroides</taxon>
    </lineage>
</organism>
<dbReference type="Pfam" id="PF02388">
    <property type="entry name" value="FemAB"/>
    <property type="match status" value="2"/>
</dbReference>
<dbReference type="SUPFAM" id="SSF55729">
    <property type="entry name" value="Acyl-CoA N-acyltransferases (Nat)"/>
    <property type="match status" value="1"/>
</dbReference>
<keyword evidence="6" id="KW-0961">Cell wall biogenesis/degradation</keyword>
<name>A0ABM8IJF7_9BACE</name>
<keyword evidence="4" id="KW-0573">Peptidoglycan synthesis</keyword>
<sequence length="374" mass="42844">MTLDIEKKEIADVYGTPIIQQTSFWSHVKRSQGIESHAFDFKVSNKDLYVNVGGYSYTQADFVLFLQYLNSTDCVAYLPYGPEVEPSEENQGCFLEELSEVLRSYIPKSCIAIRYDLNWQSHWCKENDYDENGNWIGLPEKKFQEFQFNYQTVNWNLVKTNTDILPSNTIILDLTGTEEEILARMKPKTRYNIGLSERKGVVVKSLGINELDVWYKLYLETARRNRLYANDISYFESVLATKMEDVDSPVHIKMLVAYAGNEPLASLFLVISSHRATYLYGASSSENRNLMPTYALQWAAIKIAKAAGCTEYDMFGVSPNADTSHPMYGLYKFKRGFGGELFHQMGCWDYPLLKDKYALLQASELGAQGYYLQS</sequence>
<evidence type="ECO:0000256" key="6">
    <source>
        <dbReference type="ARBA" id="ARBA00023316"/>
    </source>
</evidence>
<keyword evidence="2" id="KW-0808">Transferase</keyword>
<keyword evidence="3" id="KW-0133">Cell shape</keyword>
<evidence type="ECO:0000256" key="2">
    <source>
        <dbReference type="ARBA" id="ARBA00022679"/>
    </source>
</evidence>
<dbReference type="PANTHER" id="PTHR36174:SF1">
    <property type="entry name" value="LIPID II:GLYCINE GLYCYLTRANSFERASE"/>
    <property type="match status" value="1"/>
</dbReference>
<evidence type="ECO:0000313" key="7">
    <source>
        <dbReference type="EMBL" id="BEH00343.1"/>
    </source>
</evidence>
<reference evidence="7 8" key="1">
    <citation type="submission" date="2023-04" db="EMBL/GenBank/DDBJ databases">
        <title>Draft genome sequence of acteroides sedimenti strain YN3PY1.</title>
        <authorList>
            <person name="Yoshida N."/>
        </authorList>
    </citation>
    <scope>NUCLEOTIDE SEQUENCE [LARGE SCALE GENOMIC DNA]</scope>
    <source>
        <strain evidence="7 8">YN3PY1</strain>
    </source>
</reference>
<dbReference type="PROSITE" id="PS51191">
    <property type="entry name" value="FEMABX"/>
    <property type="match status" value="1"/>
</dbReference>
<dbReference type="InterPro" id="IPR050644">
    <property type="entry name" value="PG_Glycine_Bridge_Synth"/>
</dbReference>
<dbReference type="InterPro" id="IPR003447">
    <property type="entry name" value="FEMABX"/>
</dbReference>
<comment type="similarity">
    <text evidence="1">Belongs to the FemABX family.</text>
</comment>
<accession>A0ABM8IJF7</accession>
<evidence type="ECO:0000313" key="8">
    <source>
        <dbReference type="Proteomes" id="UP001496674"/>
    </source>
</evidence>
<proteinExistence type="inferred from homology"/>
<evidence type="ECO:0000256" key="5">
    <source>
        <dbReference type="ARBA" id="ARBA00023315"/>
    </source>
</evidence>
<protein>
    <submittedName>
        <fullName evidence="7">Peptidoglycan bridge formation protein FemAB</fullName>
    </submittedName>
</protein>
<keyword evidence="5" id="KW-0012">Acyltransferase</keyword>
<dbReference type="Proteomes" id="UP001496674">
    <property type="component" value="Chromosome"/>
</dbReference>
<gene>
    <name evidence="7" type="ORF">BSYN_26070</name>
</gene>
<dbReference type="PANTHER" id="PTHR36174">
    <property type="entry name" value="LIPID II:GLYCINE GLYCYLTRANSFERASE"/>
    <property type="match status" value="1"/>
</dbReference>
<evidence type="ECO:0000256" key="4">
    <source>
        <dbReference type="ARBA" id="ARBA00022984"/>
    </source>
</evidence>
<evidence type="ECO:0000256" key="1">
    <source>
        <dbReference type="ARBA" id="ARBA00009943"/>
    </source>
</evidence>
<evidence type="ECO:0000256" key="3">
    <source>
        <dbReference type="ARBA" id="ARBA00022960"/>
    </source>
</evidence>